<proteinExistence type="predicted"/>
<dbReference type="Proteomes" id="UP000230922">
    <property type="component" value="Unassembled WGS sequence"/>
</dbReference>
<sequence length="216" mass="25135">MPPELIESSKTTISELLKALNDFLQIENGRFTQSLRAGFPEIESVPEQINSLSAYFEKNSNKGDKARVIETLLHTGHHVYNQLFRLYHFFMDYCTIPKLKEEPIWAEMADNSVELQQAFQNFDQMMQNWGINFHKFNFLKSMPANIEPEDQIGQAWIFSLGNNHPIFQSVFNDQTWYSSPSKTVFDASTVGYQTTNFQGTQWASKEQRSKVWMKLD</sequence>
<dbReference type="EMBL" id="PFAK01000022">
    <property type="protein sequence ID" value="PIR96365.1"/>
    <property type="molecule type" value="Genomic_DNA"/>
</dbReference>
<protein>
    <submittedName>
        <fullName evidence="1">Uncharacterized protein</fullName>
    </submittedName>
</protein>
<dbReference type="AlphaFoldDB" id="A0A2H0VBA6"/>
<name>A0A2H0VBA6_9BACT</name>
<accession>A0A2H0VBA6</accession>
<evidence type="ECO:0000313" key="2">
    <source>
        <dbReference type="Proteomes" id="UP000230922"/>
    </source>
</evidence>
<organism evidence="1 2">
    <name type="scientific">Candidatus Doudnabacteria bacterium CG10_big_fil_rev_8_21_14_0_10_42_18</name>
    <dbReference type="NCBI Taxonomy" id="1974552"/>
    <lineage>
        <taxon>Bacteria</taxon>
        <taxon>Candidatus Doudnaibacteriota</taxon>
    </lineage>
</organism>
<comment type="caution">
    <text evidence="1">The sequence shown here is derived from an EMBL/GenBank/DDBJ whole genome shotgun (WGS) entry which is preliminary data.</text>
</comment>
<evidence type="ECO:0000313" key="1">
    <source>
        <dbReference type="EMBL" id="PIR96365.1"/>
    </source>
</evidence>
<reference evidence="2" key="1">
    <citation type="submission" date="2017-09" db="EMBL/GenBank/DDBJ databases">
        <title>Depth-based differentiation of microbial function through sediment-hosted aquifers and enrichment of novel symbionts in the deep terrestrial subsurface.</title>
        <authorList>
            <person name="Probst A.J."/>
            <person name="Ladd B."/>
            <person name="Jarett J.K."/>
            <person name="Geller-Mcgrath D.E."/>
            <person name="Sieber C.M.K."/>
            <person name="Emerson J.B."/>
            <person name="Anantharaman K."/>
            <person name="Thomas B.C."/>
            <person name="Malmstrom R."/>
            <person name="Stieglmeier M."/>
            <person name="Klingl A."/>
            <person name="Woyke T."/>
            <person name="Ryan C.M."/>
            <person name="Banfield J.F."/>
        </authorList>
    </citation>
    <scope>NUCLEOTIDE SEQUENCE [LARGE SCALE GENOMIC DNA]</scope>
</reference>
<gene>
    <name evidence="1" type="ORF">COT92_01435</name>
</gene>